<feature type="compositionally biased region" description="Basic and acidic residues" evidence="1">
    <location>
        <begin position="27"/>
        <end position="45"/>
    </location>
</feature>
<evidence type="ECO:0000256" key="1">
    <source>
        <dbReference type="SAM" id="MobiDB-lite"/>
    </source>
</evidence>
<gene>
    <name evidence="2" type="ORF">PGLA2088_LOCUS1015</name>
</gene>
<protein>
    <submittedName>
        <fullName evidence="2">Uncharacterized protein</fullName>
    </submittedName>
</protein>
<dbReference type="EMBL" id="CAJNNW010000754">
    <property type="protein sequence ID" value="CAE8630516.1"/>
    <property type="molecule type" value="Genomic_DNA"/>
</dbReference>
<evidence type="ECO:0000313" key="2">
    <source>
        <dbReference type="EMBL" id="CAE8630516.1"/>
    </source>
</evidence>
<dbReference type="AlphaFoldDB" id="A0A813GYZ1"/>
<proteinExistence type="predicted"/>
<name>A0A813GYZ1_POLGL</name>
<comment type="caution">
    <text evidence="2">The sequence shown here is derived from an EMBL/GenBank/DDBJ whole genome shotgun (WGS) entry which is preliminary data.</text>
</comment>
<feature type="region of interest" description="Disordered" evidence="1">
    <location>
        <begin position="317"/>
        <end position="348"/>
    </location>
</feature>
<feature type="region of interest" description="Disordered" evidence="1">
    <location>
        <begin position="1"/>
        <end position="45"/>
    </location>
</feature>
<reference evidence="2" key="1">
    <citation type="submission" date="2021-02" db="EMBL/GenBank/DDBJ databases">
        <authorList>
            <person name="Dougan E. K."/>
            <person name="Rhodes N."/>
            <person name="Thang M."/>
            <person name="Chan C."/>
        </authorList>
    </citation>
    <scope>NUCLEOTIDE SEQUENCE</scope>
</reference>
<feature type="non-terminal residue" evidence="2">
    <location>
        <position position="348"/>
    </location>
</feature>
<evidence type="ECO:0000313" key="3">
    <source>
        <dbReference type="Proteomes" id="UP000626109"/>
    </source>
</evidence>
<feature type="compositionally biased region" description="Low complexity" evidence="1">
    <location>
        <begin position="327"/>
        <end position="336"/>
    </location>
</feature>
<organism evidence="2 3">
    <name type="scientific">Polarella glacialis</name>
    <name type="common">Dinoflagellate</name>
    <dbReference type="NCBI Taxonomy" id="89957"/>
    <lineage>
        <taxon>Eukaryota</taxon>
        <taxon>Sar</taxon>
        <taxon>Alveolata</taxon>
        <taxon>Dinophyceae</taxon>
        <taxon>Suessiales</taxon>
        <taxon>Suessiaceae</taxon>
        <taxon>Polarella</taxon>
    </lineage>
</organism>
<dbReference type="Proteomes" id="UP000626109">
    <property type="component" value="Unassembled WGS sequence"/>
</dbReference>
<sequence>MDDDALLEAALSRPGGDASQVIGDGEQDTKDPKEENGKSHSHDPDLAIFAGDCEQTEPWVSHSRGQRNRLHPQNWGYTTYLDRVFKMTCFFDLVRLKVFPDAKDISESYGAIAAGARHCRLGPNAEKASGVLCLAVGDGSTPRTAGLAAFVTRWTCVSIDPCLREEWAGANPKDVRGLHGFVGTFEEWVPEKLQEAKELASQNGPLTHLLILCVHSHNRFRGPADMELLRSSLGFPPTTLVSLPCCHLSNPRVDLKRPPDMSFEDLAVFSQCREVNLWVWGAGPAGSAEPSHSSAAEAARAAALPVECKPKLRITKSMADWQDANQSGSATSTKGSAADKREAATQRR</sequence>
<accession>A0A813GYZ1</accession>
<feature type="compositionally biased region" description="Basic and acidic residues" evidence="1">
    <location>
        <begin position="337"/>
        <end position="348"/>
    </location>
</feature>